<accession>A0A0P9FFX4</accession>
<feature type="non-terminal residue" evidence="1">
    <location>
        <position position="1"/>
    </location>
</feature>
<organism evidence="1 2">
    <name type="scientific">Kouleothrix aurantiaca</name>
    <dbReference type="NCBI Taxonomy" id="186479"/>
    <lineage>
        <taxon>Bacteria</taxon>
        <taxon>Bacillati</taxon>
        <taxon>Chloroflexota</taxon>
        <taxon>Chloroflexia</taxon>
        <taxon>Chloroflexales</taxon>
        <taxon>Roseiflexineae</taxon>
        <taxon>Roseiflexaceae</taxon>
        <taxon>Kouleothrix</taxon>
    </lineage>
</organism>
<dbReference type="EMBL" id="LJCR01000699">
    <property type="protein sequence ID" value="KPV51994.1"/>
    <property type="molecule type" value="Genomic_DNA"/>
</dbReference>
<name>A0A0P9FFX4_9CHLR</name>
<sequence>GIVLMGSSCIFWLSYSTMMPQSFLNFLLDAHGAGAARAPAALRPEQTALKHALLRCKNSGPAA</sequence>
<evidence type="ECO:0000313" key="1">
    <source>
        <dbReference type="EMBL" id="KPV51994.1"/>
    </source>
</evidence>
<keyword evidence="2" id="KW-1185">Reference proteome</keyword>
<proteinExistence type="predicted"/>
<evidence type="ECO:0000313" key="2">
    <source>
        <dbReference type="Proteomes" id="UP000050509"/>
    </source>
</evidence>
<dbReference type="Proteomes" id="UP000050509">
    <property type="component" value="Unassembled WGS sequence"/>
</dbReference>
<dbReference type="AlphaFoldDB" id="A0A0P9FFX4"/>
<reference evidence="1 2" key="1">
    <citation type="submission" date="2015-09" db="EMBL/GenBank/DDBJ databases">
        <title>Draft genome sequence of Kouleothrix aurantiaca JCM 19913.</title>
        <authorList>
            <person name="Hemp J."/>
        </authorList>
    </citation>
    <scope>NUCLEOTIDE SEQUENCE [LARGE SCALE GENOMIC DNA]</scope>
    <source>
        <strain evidence="1 2">COM-B</strain>
    </source>
</reference>
<comment type="caution">
    <text evidence="1">The sequence shown here is derived from an EMBL/GenBank/DDBJ whole genome shotgun (WGS) entry which is preliminary data.</text>
</comment>
<protein>
    <submittedName>
        <fullName evidence="1">Uncharacterized protein</fullName>
    </submittedName>
</protein>
<gene>
    <name evidence="1" type="ORF">SE17_18070</name>
</gene>